<dbReference type="EMBL" id="BQNB010014760">
    <property type="protein sequence ID" value="GJT32075.1"/>
    <property type="molecule type" value="Genomic_DNA"/>
</dbReference>
<name>A0ABQ5CY94_9ASTR</name>
<gene>
    <name evidence="5" type="ORF">Tco_0922494</name>
</gene>
<feature type="region of interest" description="Disordered" evidence="1">
    <location>
        <begin position="507"/>
        <end position="546"/>
    </location>
</feature>
<protein>
    <submittedName>
        <fullName evidence="5">Ribonuclease H-like domain-containing protein</fullName>
    </submittedName>
</protein>
<dbReference type="CDD" id="cd22249">
    <property type="entry name" value="UDM1_RNF168_RNF169-like"/>
    <property type="match status" value="1"/>
</dbReference>
<dbReference type="PANTHER" id="PTHR11439:SF495">
    <property type="entry name" value="REVERSE TRANSCRIPTASE, RNA-DEPENDENT DNA POLYMERASE-RELATED"/>
    <property type="match status" value="1"/>
</dbReference>
<keyword evidence="6" id="KW-1185">Reference proteome</keyword>
<dbReference type="InterPro" id="IPR054722">
    <property type="entry name" value="PolX-like_BBD"/>
</dbReference>
<evidence type="ECO:0000313" key="5">
    <source>
        <dbReference type="EMBL" id="GJT32075.1"/>
    </source>
</evidence>
<dbReference type="InterPro" id="IPR013103">
    <property type="entry name" value="RVT_2"/>
</dbReference>
<feature type="compositionally biased region" description="Low complexity" evidence="1">
    <location>
        <begin position="382"/>
        <end position="393"/>
    </location>
</feature>
<dbReference type="Pfam" id="PF07727">
    <property type="entry name" value="RVT_2"/>
    <property type="match status" value="1"/>
</dbReference>
<dbReference type="CDD" id="cd09272">
    <property type="entry name" value="RNase_HI_RT_Ty1"/>
    <property type="match status" value="1"/>
</dbReference>
<comment type="caution">
    <text evidence="5">The sequence shown here is derived from an EMBL/GenBank/DDBJ whole genome shotgun (WGS) entry which is preliminary data.</text>
</comment>
<keyword evidence="2" id="KW-0812">Transmembrane</keyword>
<keyword evidence="2" id="KW-1133">Transmembrane helix</keyword>
<evidence type="ECO:0000259" key="4">
    <source>
        <dbReference type="Pfam" id="PF22936"/>
    </source>
</evidence>
<feature type="compositionally biased region" description="Basic and acidic residues" evidence="1">
    <location>
        <begin position="525"/>
        <end position="538"/>
    </location>
</feature>
<reference evidence="5" key="2">
    <citation type="submission" date="2022-01" db="EMBL/GenBank/DDBJ databases">
        <authorList>
            <person name="Yamashiro T."/>
            <person name="Shiraishi A."/>
            <person name="Satake H."/>
            <person name="Nakayama K."/>
        </authorList>
    </citation>
    <scope>NUCLEOTIDE SEQUENCE</scope>
</reference>
<proteinExistence type="predicted"/>
<keyword evidence="2" id="KW-0472">Membrane</keyword>
<dbReference type="Pfam" id="PF22936">
    <property type="entry name" value="Pol_BBD"/>
    <property type="match status" value="1"/>
</dbReference>
<evidence type="ECO:0000256" key="1">
    <source>
        <dbReference type="SAM" id="MobiDB-lite"/>
    </source>
</evidence>
<organism evidence="5 6">
    <name type="scientific">Tanacetum coccineum</name>
    <dbReference type="NCBI Taxonomy" id="301880"/>
    <lineage>
        <taxon>Eukaryota</taxon>
        <taxon>Viridiplantae</taxon>
        <taxon>Streptophyta</taxon>
        <taxon>Embryophyta</taxon>
        <taxon>Tracheophyta</taxon>
        <taxon>Spermatophyta</taxon>
        <taxon>Magnoliopsida</taxon>
        <taxon>eudicotyledons</taxon>
        <taxon>Gunneridae</taxon>
        <taxon>Pentapetalae</taxon>
        <taxon>asterids</taxon>
        <taxon>campanulids</taxon>
        <taxon>Asterales</taxon>
        <taxon>Asteraceae</taxon>
        <taxon>Asteroideae</taxon>
        <taxon>Anthemideae</taxon>
        <taxon>Anthemidinae</taxon>
        <taxon>Tanacetum</taxon>
    </lineage>
</organism>
<feature type="domain" description="Retrovirus-related Pol polyprotein from transposon TNT 1-94-like beta-barrel" evidence="4">
    <location>
        <begin position="428"/>
        <end position="459"/>
    </location>
</feature>
<evidence type="ECO:0000256" key="2">
    <source>
        <dbReference type="SAM" id="Phobius"/>
    </source>
</evidence>
<accession>A0ABQ5CY94</accession>
<reference evidence="5" key="1">
    <citation type="journal article" date="2022" name="Int. J. Mol. Sci.">
        <title>Draft Genome of Tanacetum Coccineum: Genomic Comparison of Closely Related Tanacetum-Family Plants.</title>
        <authorList>
            <person name="Yamashiro T."/>
            <person name="Shiraishi A."/>
            <person name="Nakayama K."/>
            <person name="Satake H."/>
        </authorList>
    </citation>
    <scope>NUCLEOTIDE SEQUENCE</scope>
</reference>
<feature type="domain" description="Reverse transcriptase Ty1/copia-type" evidence="3">
    <location>
        <begin position="68"/>
        <end position="137"/>
    </location>
</feature>
<evidence type="ECO:0000313" key="6">
    <source>
        <dbReference type="Proteomes" id="UP001151760"/>
    </source>
</evidence>
<sequence length="591" mass="66378">MGDPKVICSKSRAGADTLCGAPCQLEEEPKRISKALKDDSWVEAMQEELLQFRLQQVWILVDLPHGAKGIDYDEVFAPVARIEAIRLFLAFALFMGFIVYQMDVKSAFLYGTIDEEVYVSQPPGFVDPDHPKKVYKYVAEMLKKFDLASVKTAKTPIETKMELTKDKEADEVDVTPKTSHLNDVKRIFKYLKGKPNLGLWYPRESSFDLEAFSDSDYAGANLDRKSTTSGCQFLGSRLISWQCKKQTIVATSTTKAEYVAAASCCGQESRCNHSKTKHIEIRHHFIRDSYEKKLIRVEKISTQTSRMASMKYCDKYNQVGFLKKPEESTGFAEIVDFLKASFEVKLQLADASWISMLPNNEIFEGMGNMGYPTDVVAVDQGAGQADQAVTQPSPSEPLPSSSPPLEIGALLLRPQQDHPLKNMEDRGIFDSGCSRHMTGNKDHLDDFEECKGGSVTFGVLTQRTKTYTRKVKTRLRRKLDTDEVNTGEGINTGFTDVNTAFEEIKSGDDEVNSGDESIIPSPKKGQREGKAVLEEKSQSKRTKKQIREEQASLVEIVRLQAQEEAKNARKVELQRQDALIAKRVQDELELS</sequence>
<dbReference type="Proteomes" id="UP001151760">
    <property type="component" value="Unassembled WGS sequence"/>
</dbReference>
<feature type="transmembrane region" description="Helical" evidence="2">
    <location>
        <begin position="84"/>
        <end position="102"/>
    </location>
</feature>
<evidence type="ECO:0000259" key="3">
    <source>
        <dbReference type="Pfam" id="PF07727"/>
    </source>
</evidence>
<dbReference type="PANTHER" id="PTHR11439">
    <property type="entry name" value="GAG-POL-RELATED RETROTRANSPOSON"/>
    <property type="match status" value="1"/>
</dbReference>
<feature type="region of interest" description="Disordered" evidence="1">
    <location>
        <begin position="382"/>
        <end position="402"/>
    </location>
</feature>